<sequence>MDSLHETLAESGILQIVSARSRPDAFMQASIGTPADSHPGLVDIKVAKVGLLWRKDPKKKRARSPWQEWGALLTFSQLYFFRDVNW</sequence>
<reference evidence="2" key="1">
    <citation type="submission" date="2017-02" db="EMBL/GenBank/DDBJ databases">
        <authorList>
            <person name="Tafer H."/>
            <person name="Lopandic K."/>
        </authorList>
    </citation>
    <scope>NUCLEOTIDE SEQUENCE [LARGE SCALE GENOMIC DNA]</scope>
    <source>
        <strain evidence="2">CBS 366.77</strain>
    </source>
</reference>
<dbReference type="Gene3D" id="2.30.29.30">
    <property type="entry name" value="Pleckstrin-homology domain (PH domain)/Phosphotyrosine-binding domain (PTB)"/>
    <property type="match status" value="1"/>
</dbReference>
<protein>
    <submittedName>
        <fullName evidence="1">Guanyl-nucleotide exchange factor</fullName>
    </submittedName>
</protein>
<dbReference type="STRING" id="2070753.A0A3A2Z2J5"/>
<keyword evidence="2" id="KW-1185">Reference proteome</keyword>
<comment type="caution">
    <text evidence="1">The sequence shown here is derived from an EMBL/GenBank/DDBJ whole genome shotgun (WGS) entry which is preliminary data.</text>
</comment>
<dbReference type="AlphaFoldDB" id="A0A3A2Z2J5"/>
<gene>
    <name evidence="1" type="ORF">PHISCL_11240</name>
</gene>
<dbReference type="OrthoDB" id="430364at2759"/>
<dbReference type="InterPro" id="IPR011993">
    <property type="entry name" value="PH-like_dom_sf"/>
</dbReference>
<evidence type="ECO:0000313" key="2">
    <source>
        <dbReference type="Proteomes" id="UP000266188"/>
    </source>
</evidence>
<evidence type="ECO:0000313" key="1">
    <source>
        <dbReference type="EMBL" id="RJE16423.1"/>
    </source>
</evidence>
<dbReference type="EMBL" id="MVGC01005294">
    <property type="protein sequence ID" value="RJE16423.1"/>
    <property type="molecule type" value="Genomic_DNA"/>
</dbReference>
<accession>A0A3A2Z2J5</accession>
<name>A0A3A2Z2J5_9EURO</name>
<feature type="non-terminal residue" evidence="1">
    <location>
        <position position="86"/>
    </location>
</feature>
<dbReference type="Proteomes" id="UP000266188">
    <property type="component" value="Unassembled WGS sequence"/>
</dbReference>
<proteinExistence type="predicted"/>
<organism evidence="1 2">
    <name type="scientific">Aspergillus sclerotialis</name>
    <dbReference type="NCBI Taxonomy" id="2070753"/>
    <lineage>
        <taxon>Eukaryota</taxon>
        <taxon>Fungi</taxon>
        <taxon>Dikarya</taxon>
        <taxon>Ascomycota</taxon>
        <taxon>Pezizomycotina</taxon>
        <taxon>Eurotiomycetes</taxon>
        <taxon>Eurotiomycetidae</taxon>
        <taxon>Eurotiales</taxon>
        <taxon>Aspergillaceae</taxon>
        <taxon>Aspergillus</taxon>
        <taxon>Aspergillus subgen. Polypaecilum</taxon>
    </lineage>
</organism>